<keyword evidence="6" id="KW-1185">Reference proteome</keyword>
<evidence type="ECO:0000256" key="2">
    <source>
        <dbReference type="ARBA" id="ARBA00010742"/>
    </source>
</evidence>
<feature type="signal peptide" evidence="4">
    <location>
        <begin position="1"/>
        <end position="21"/>
    </location>
</feature>
<dbReference type="STRING" id="1499966.U14_00251"/>
<dbReference type="Pfam" id="PF13379">
    <property type="entry name" value="NMT1_2"/>
    <property type="match status" value="1"/>
</dbReference>
<name>A0A0S6VU22_9BACT</name>
<dbReference type="PANTHER" id="PTHR30024:SF47">
    <property type="entry name" value="TAURINE-BINDING PERIPLASMIC PROTEIN"/>
    <property type="match status" value="1"/>
</dbReference>
<dbReference type="AlphaFoldDB" id="A0A0S6VU22"/>
<protein>
    <submittedName>
        <fullName evidence="5">ABC-type nitrate/sulfonate/bicarbonate transport systems periplasmic components-like protein</fullName>
    </submittedName>
</protein>
<dbReference type="PANTHER" id="PTHR30024">
    <property type="entry name" value="ALIPHATIC SULFONATES-BINDING PROTEIN-RELATED"/>
    <property type="match status" value="1"/>
</dbReference>
<accession>A0A0S6VU22</accession>
<comment type="subcellular location">
    <subcellularLocation>
        <location evidence="1">Periplasm</location>
    </subcellularLocation>
</comment>
<organism evidence="5 6">
    <name type="scientific">Candidatus Moduliflexus flocculans</name>
    <dbReference type="NCBI Taxonomy" id="1499966"/>
    <lineage>
        <taxon>Bacteria</taxon>
        <taxon>Candidatus Moduliflexota</taxon>
        <taxon>Candidatus Moduliflexia</taxon>
        <taxon>Candidatus Moduliflexales</taxon>
        <taxon>Candidatus Moduliflexaceae</taxon>
    </lineage>
</organism>
<dbReference type="GO" id="GO:0042597">
    <property type="term" value="C:periplasmic space"/>
    <property type="evidence" value="ECO:0007669"/>
    <property type="project" value="UniProtKB-SubCell"/>
</dbReference>
<dbReference type="EMBL" id="DF820455">
    <property type="protein sequence ID" value="GAK49033.1"/>
    <property type="molecule type" value="Genomic_DNA"/>
</dbReference>
<evidence type="ECO:0000313" key="6">
    <source>
        <dbReference type="Proteomes" id="UP000030700"/>
    </source>
</evidence>
<comment type="similarity">
    <text evidence="2">Belongs to the bacterial solute-binding protein SsuA/TauA family.</text>
</comment>
<proteinExistence type="inferred from homology"/>
<evidence type="ECO:0000256" key="1">
    <source>
        <dbReference type="ARBA" id="ARBA00004418"/>
    </source>
</evidence>
<evidence type="ECO:0000256" key="3">
    <source>
        <dbReference type="ARBA" id="ARBA00022729"/>
    </source>
</evidence>
<dbReference type="Gene3D" id="3.40.190.10">
    <property type="entry name" value="Periplasmic binding protein-like II"/>
    <property type="match status" value="2"/>
</dbReference>
<evidence type="ECO:0000313" key="5">
    <source>
        <dbReference type="EMBL" id="GAK49033.1"/>
    </source>
</evidence>
<dbReference type="SUPFAM" id="SSF53850">
    <property type="entry name" value="Periplasmic binding protein-like II"/>
    <property type="match status" value="1"/>
</dbReference>
<evidence type="ECO:0000256" key="4">
    <source>
        <dbReference type="SAM" id="SignalP"/>
    </source>
</evidence>
<dbReference type="Proteomes" id="UP000030700">
    <property type="component" value="Unassembled WGS sequence"/>
</dbReference>
<gene>
    <name evidence="5" type="ORF">U14_00251</name>
</gene>
<feature type="chain" id="PRO_5006631468" evidence="4">
    <location>
        <begin position="22"/>
        <end position="329"/>
    </location>
</feature>
<reference evidence="5 6" key="1">
    <citation type="journal article" date="2015" name="PeerJ">
        <title>First genomic representation of candidate bacterial phylum KSB3 points to enhanced environmental sensing as a trigger of wastewater bulking.</title>
        <authorList>
            <person name="Sekiguchi Y."/>
            <person name="Ohashi A."/>
            <person name="Parks D.H."/>
            <person name="Yamauchi T."/>
            <person name="Tyson G.W."/>
            <person name="Hugenholtz P."/>
        </authorList>
    </citation>
    <scope>NUCLEOTIDE SEQUENCE [LARGE SCALE GENOMIC DNA]</scope>
</reference>
<dbReference type="HOGENOM" id="CLU_028871_3_2_0"/>
<keyword evidence="3 4" id="KW-0732">Signal</keyword>
<sequence length="329" mass="36756">MKRLLLTLCIFAVTLNPIAQARTYKMATLPWVGYSPANVAEVKGFWKEAGLDVRVFNLHTLQAIDEALQNKTVDLAFGITGGEVELYAKGVPLKILAEIDWSYGGDKIVVKNNFDPNTLKTKPIGIYQVGPSLSFFLDHYLSTLGVKLSETTLNETELDVLTQNFIQGVFEVIVTYDPYALQAEREGNGKVAATSRDYPGVITDSIMALDEAVKDIPRQDLVNFFKGWLKAEAWIHDPANWKEYMDILNTHTFAGEGPYSEEDLRDMAASVKILDPTLLRERNQPNGGLSQYLQELKTFLDTNQQLQKEFTAEAILDTSALLEALDQAQ</sequence>